<proteinExistence type="predicted"/>
<sequence>MHSSSRQSLPPIQVNVGGVASPTFTLSPSQSQPFSTSACLTDNEQASLVVCDGTGAGSTFSSCPSRPTKGAASLPKESTAELSSTSVTTELHATSATLSRMQPSSSTPSSDSLSWRKRAVPRAASPPQTDMMVNSNSFFAKKARGAPAPVAATTAGTDVEALRTHALTARRPPQPLMQRTVPAAGAAAGATAQPLKARPSRRRDSAEARARVLAVARHRRLLPLTSTAELEHEVEEDNAATPSMPLTKVSALRQSFSLLSELQVSVSSSPPALGSLLCKGSSRSFSQTAATLSSKLLVNAPVTEVCILEPEASTAAPVRDSSLHSSVSRLSSNASPASEGEFVSCSLTSLQQRLWNWTGGTSMCVSSTTGHGADVPESRQRQGRQAGSKTASLVSTTPVSPRAATSSDSAKVKDAATVAGHAALAEAAAQWKRVLHSERACGERGKRVAHLLIKRMLSTAAETGSLSGASGRVDYFSPNMCDDEVSSRGHLRPLCERAVVATYLLSSLVDSLPRHQQSLSPYIHMLIDFTFVSDAPANRAILGGSVQDEELLYALEMNQKNSGDDGDRETGASASGLPPTVTEYESTTELCNEACRGNRLPCLIDDDPCNAKDLHELLYPSFTRMTYVAAHYDAAQATVELAYNVRSLQLHHRNVPRLMECTHRHWMRFLIHAVLRAWRRLCHERKVQEQRQRVRWAERWTCEWVRIALRRWRGYGTLTLQIVEAESLAKALLAKKRADIERLENESASLQASCAVLQSHTQSQNEERDATESVIVQREQMYKKLLQQVREIDRVGSLMLRSLLLPDAPPVLDEADALNGPSAVMNVTSDVTHRSSSVISLNTSQANMSCSSASPSFSTASEELVIRHPPHTLVALPTLLQWAKACINTVQAEYVSFFPDDDDDDADVAVEGSSGDVTTSHQLEEASDVKQAKVRSRDESVASASLHLRDMQGIGTLDAASPKKSSVSCTTSTDKARNANKKEVTRGPLTGLEMLLNPAAAEVSASTTRSIEASDTVLVPMHMILLLMRGCCGAQEESTMASHDRHDALATTAETSVTINGAANALLTDNSSGATATALSWDLVRTIELADRVILDECRTLLHKAEPQAGIDGGGGSATVEGATHRERQSTGLEESRSLVSVSMSEASMMHRLSSTTQESLKKVCRVIVDTYEELTGTACIVTADQLFERSRGTLLVLIAALMHYYTSWPASHRQQLAPLSIKGKRAAPPTSTAAAHEGQKHKLNDEWSHPPHSHRRWLKQVQHQAQWIALSFSALHDAVHFAKGTVSARSIIEQERVARLLQHIALTEFVDLLCRSPDHVMQSYVDIIGVVERYAPSLHLIFHQYAAPLAQLCANGEGCRNATTQNGVAEDDADAYITGNTVWNLLCLTCLAGKAPCSSRVSSKGKASWASVNLVIPSPPFPATLHRPAVFSLIEYVAQGSVAPTGVQMQRRSMASSSCVAPSPPTGNIFSNPPDKAMLLQRAKLARAVSVSSKGRPIPCYARATRNDRHVDLRPDTGAVCVNYVQFVKLLIRLAHAWQCQQQQQPLRAGEKVPHRAETGEEGSEPSNRSLTVKRSSCRLSGTALSSRGSLLSLIVDSCGSSDLVHYEAIDYTSPLCPSYLDAFLGGLLLPRLLGANRWMGTVQRAFSSKPVLELLAQNHDALLTVFNTYQQPCECRGVRAALPPPFSTILASQVFAKTVDNELHSTSPAADGGKRPSHVEHSSFAHTPNDNSESGCTAPFPWTTVRKDSGELSVQLDFNQRKLPSTRSYHGSLSGTRDVGIVSVLRWKNVQDMAKDLEWHREVRLTDNGIRHCFDHVVADSAREGEVLFFAEFLQLLCAIAAYAAPDPTVALEAKLHSFLQTRVLTLLE</sequence>
<comment type="caution">
    <text evidence="3">The sequence shown here is derived from an EMBL/GenBank/DDBJ whole genome shotgun (WGS) entry which is preliminary data.</text>
</comment>
<feature type="region of interest" description="Disordered" evidence="2">
    <location>
        <begin position="1706"/>
        <end position="1742"/>
    </location>
</feature>
<evidence type="ECO:0000313" key="4">
    <source>
        <dbReference type="Proteomes" id="UP000419144"/>
    </source>
</evidence>
<feature type="compositionally biased region" description="Polar residues" evidence="2">
    <location>
        <begin position="1"/>
        <end position="10"/>
    </location>
</feature>
<keyword evidence="1" id="KW-0175">Coiled coil</keyword>
<feature type="region of interest" description="Disordered" evidence="2">
    <location>
        <begin position="185"/>
        <end position="206"/>
    </location>
</feature>
<accession>A0A640KJ38</accession>
<feature type="region of interest" description="Disordered" evidence="2">
    <location>
        <begin position="957"/>
        <end position="978"/>
    </location>
</feature>
<evidence type="ECO:0000313" key="3">
    <source>
        <dbReference type="EMBL" id="GET87489.1"/>
    </source>
</evidence>
<feature type="compositionally biased region" description="Basic and acidic residues" evidence="2">
    <location>
        <begin position="1714"/>
        <end position="1725"/>
    </location>
</feature>
<name>A0A640KJ38_LEITA</name>
<feature type="region of interest" description="Disordered" evidence="2">
    <location>
        <begin position="1110"/>
        <end position="1138"/>
    </location>
</feature>
<feature type="region of interest" description="Disordered" evidence="2">
    <location>
        <begin position="1223"/>
        <end position="1250"/>
    </location>
</feature>
<protein>
    <submittedName>
        <fullName evidence="3">Uncharacterized protein</fullName>
    </submittedName>
</protein>
<evidence type="ECO:0000256" key="2">
    <source>
        <dbReference type="SAM" id="MobiDB-lite"/>
    </source>
</evidence>
<feature type="region of interest" description="Disordered" evidence="2">
    <location>
        <begin position="1"/>
        <end position="33"/>
    </location>
</feature>
<feature type="region of interest" description="Disordered" evidence="2">
    <location>
        <begin position="366"/>
        <end position="412"/>
    </location>
</feature>
<keyword evidence="4" id="KW-1185">Reference proteome</keyword>
<feature type="region of interest" description="Disordered" evidence="2">
    <location>
        <begin position="1546"/>
        <end position="1575"/>
    </location>
</feature>
<feature type="region of interest" description="Disordered" evidence="2">
    <location>
        <begin position="58"/>
        <end position="132"/>
    </location>
</feature>
<feature type="compositionally biased region" description="Polar residues" evidence="2">
    <location>
        <begin position="963"/>
        <end position="973"/>
    </location>
</feature>
<organism evidence="3 4">
    <name type="scientific">Leishmania tarentolae</name>
    <name type="common">Sauroleishmania tarentolae</name>
    <dbReference type="NCBI Taxonomy" id="5689"/>
    <lineage>
        <taxon>Eukaryota</taxon>
        <taxon>Discoba</taxon>
        <taxon>Euglenozoa</taxon>
        <taxon>Kinetoplastea</taxon>
        <taxon>Metakinetoplastina</taxon>
        <taxon>Trypanosomatida</taxon>
        <taxon>Trypanosomatidae</taxon>
        <taxon>Leishmaniinae</taxon>
        <taxon>Leishmania</taxon>
        <taxon>lizard Leishmania</taxon>
    </lineage>
</organism>
<feature type="coiled-coil region" evidence="1">
    <location>
        <begin position="726"/>
        <end position="760"/>
    </location>
</feature>
<feature type="region of interest" description="Disordered" evidence="2">
    <location>
        <begin position="559"/>
        <end position="580"/>
    </location>
</feature>
<dbReference type="Proteomes" id="UP000419144">
    <property type="component" value="Unassembled WGS sequence"/>
</dbReference>
<feature type="compositionally biased region" description="Polar residues" evidence="2">
    <location>
        <begin position="1566"/>
        <end position="1575"/>
    </location>
</feature>
<feature type="compositionally biased region" description="Basic and acidic residues" evidence="2">
    <location>
        <begin position="1238"/>
        <end position="1250"/>
    </location>
</feature>
<feature type="compositionally biased region" description="Polar residues" evidence="2">
    <location>
        <begin position="22"/>
        <end position="33"/>
    </location>
</feature>
<dbReference type="OrthoDB" id="247450at2759"/>
<evidence type="ECO:0000256" key="1">
    <source>
        <dbReference type="SAM" id="Coils"/>
    </source>
</evidence>
<feature type="compositionally biased region" description="Polar residues" evidence="2">
    <location>
        <begin position="1726"/>
        <end position="1737"/>
    </location>
</feature>
<feature type="compositionally biased region" description="Low complexity" evidence="2">
    <location>
        <begin position="99"/>
        <end position="113"/>
    </location>
</feature>
<feature type="region of interest" description="Disordered" evidence="2">
    <location>
        <begin position="905"/>
        <end position="927"/>
    </location>
</feature>
<reference evidence="3" key="1">
    <citation type="submission" date="2019-11" db="EMBL/GenBank/DDBJ databases">
        <title>Leishmania tarentolae CDS.</title>
        <authorList>
            <person name="Goto Y."/>
            <person name="Yamagishi J."/>
        </authorList>
    </citation>
    <scope>NUCLEOTIDE SEQUENCE [LARGE SCALE GENOMIC DNA]</scope>
    <source>
        <strain evidence="3">Parrot Tar II</strain>
    </source>
</reference>
<feature type="compositionally biased region" description="Basic and acidic residues" evidence="2">
    <location>
        <begin position="1550"/>
        <end position="1560"/>
    </location>
</feature>
<feature type="compositionally biased region" description="Polar residues" evidence="2">
    <location>
        <begin position="80"/>
        <end position="98"/>
    </location>
</feature>
<dbReference type="EMBL" id="BLBS01000020">
    <property type="protein sequence ID" value="GET87489.1"/>
    <property type="molecule type" value="Genomic_DNA"/>
</dbReference>
<feature type="compositionally biased region" description="Basic and acidic residues" evidence="2">
    <location>
        <begin position="1123"/>
        <end position="1137"/>
    </location>
</feature>
<feature type="compositionally biased region" description="Polar residues" evidence="2">
    <location>
        <begin position="383"/>
        <end position="409"/>
    </location>
</feature>
<dbReference type="VEuPathDB" id="TriTrypDB:LtaPh_1612500"/>
<gene>
    <name evidence="3" type="ORF">LtaPh_1612500</name>
</gene>